<gene>
    <name evidence="8" type="ORF">D3867_29565</name>
</gene>
<feature type="domain" description="Enoyl reductase (ER)" evidence="7">
    <location>
        <begin position="8"/>
        <end position="343"/>
    </location>
</feature>
<dbReference type="AlphaFoldDB" id="A0A4D8Q7R6"/>
<dbReference type="GO" id="GO:0016616">
    <property type="term" value="F:oxidoreductase activity, acting on the CH-OH group of donors, NAD or NADP as acceptor"/>
    <property type="evidence" value="ECO:0007669"/>
    <property type="project" value="UniProtKB-ARBA"/>
</dbReference>
<dbReference type="GO" id="GO:0008270">
    <property type="term" value="F:zinc ion binding"/>
    <property type="evidence" value="ECO:0007669"/>
    <property type="project" value="InterPro"/>
</dbReference>
<dbReference type="SUPFAM" id="SSF51735">
    <property type="entry name" value="NAD(P)-binding Rossmann-fold domains"/>
    <property type="match status" value="1"/>
</dbReference>
<dbReference type="PANTHER" id="PTHR43161:SF9">
    <property type="entry name" value="SORBITOL DEHYDROGENASE"/>
    <property type="match status" value="1"/>
</dbReference>
<evidence type="ECO:0000313" key="8">
    <source>
        <dbReference type="EMBL" id="QCO06098.1"/>
    </source>
</evidence>
<keyword evidence="3 6" id="KW-0479">Metal-binding</keyword>
<dbReference type="Gene3D" id="3.40.50.720">
    <property type="entry name" value="NAD(P)-binding Rossmann-like Domain"/>
    <property type="match status" value="1"/>
</dbReference>
<sequence>MRGCVLHGQKDLRLEALDEPSLRPGEVRVKIAAGGICGSDLHYFFEGRVGDFNVREPMVLGHEISGDVVEVGPDVTRTKVGDRVAVNPGKPCRNCPHCLGGRENLCPNMIFFGSASRFPHVQGAFRETLVVRDFQCFPVPQDTRHSNLVFAEPFAVALHAVAQAGSLLGRRVLITGAGPIGCLIAVAARRAGAAHVTITDLSDNALEIAAKVGAHETVNVLSDSETPNRWQADRGCFDVSFEASGSARAVETCVLSTRPGGVVVQVGMLAPGLTPIPLNRLLAKEVTLKSSFRFHEEFAWAVAALTTGGVDLSPLATAQFPFESAAEAFDAAHDRSRNMKVQIVFG</sequence>
<dbReference type="Gene3D" id="3.90.180.10">
    <property type="entry name" value="Medium-chain alcohol dehydrogenases, catalytic domain"/>
    <property type="match status" value="1"/>
</dbReference>
<keyword evidence="8" id="KW-0614">Plasmid</keyword>
<evidence type="ECO:0000256" key="1">
    <source>
        <dbReference type="ARBA" id="ARBA00001947"/>
    </source>
</evidence>
<keyword evidence="5" id="KW-0560">Oxidoreductase</keyword>
<organism evidence="8 9">
    <name type="scientific">Azospirillum brasilense</name>
    <dbReference type="NCBI Taxonomy" id="192"/>
    <lineage>
        <taxon>Bacteria</taxon>
        <taxon>Pseudomonadati</taxon>
        <taxon>Pseudomonadota</taxon>
        <taxon>Alphaproteobacteria</taxon>
        <taxon>Rhodospirillales</taxon>
        <taxon>Azospirillaceae</taxon>
        <taxon>Azospirillum</taxon>
    </lineage>
</organism>
<dbReference type="Proteomes" id="UP000298596">
    <property type="component" value="Plasmid p3"/>
</dbReference>
<accession>A0A4D8Q7R6</accession>
<evidence type="ECO:0000313" key="9">
    <source>
        <dbReference type="Proteomes" id="UP000298596"/>
    </source>
</evidence>
<dbReference type="PROSITE" id="PS00059">
    <property type="entry name" value="ADH_ZINC"/>
    <property type="match status" value="1"/>
</dbReference>
<dbReference type="Pfam" id="PF00107">
    <property type="entry name" value="ADH_zinc_N"/>
    <property type="match status" value="1"/>
</dbReference>
<reference evidence="8 9" key="1">
    <citation type="submission" date="2018-09" db="EMBL/GenBank/DDBJ databases">
        <title>Whole genome based analysis of evolution and adaptive divergence in Indian and Brazilian strains of Azospirillum brasilense.</title>
        <authorList>
            <person name="Singh C."/>
            <person name="Tripathi A.K."/>
        </authorList>
    </citation>
    <scope>NUCLEOTIDE SEQUENCE [LARGE SCALE GENOMIC DNA]</scope>
    <source>
        <strain evidence="8 9">MTCC4036</strain>
        <plasmid evidence="8 9">p3</plasmid>
    </source>
</reference>
<dbReference type="InterPro" id="IPR020843">
    <property type="entry name" value="ER"/>
</dbReference>
<dbReference type="InterPro" id="IPR013154">
    <property type="entry name" value="ADH-like_N"/>
</dbReference>
<evidence type="ECO:0000256" key="3">
    <source>
        <dbReference type="ARBA" id="ARBA00022723"/>
    </source>
</evidence>
<dbReference type="SUPFAM" id="SSF50129">
    <property type="entry name" value="GroES-like"/>
    <property type="match status" value="1"/>
</dbReference>
<evidence type="ECO:0000259" key="7">
    <source>
        <dbReference type="SMART" id="SM00829"/>
    </source>
</evidence>
<name>A0A4D8Q7R6_AZOBR</name>
<evidence type="ECO:0000256" key="2">
    <source>
        <dbReference type="ARBA" id="ARBA00008072"/>
    </source>
</evidence>
<dbReference type="InterPro" id="IPR013149">
    <property type="entry name" value="ADH-like_C"/>
</dbReference>
<comment type="similarity">
    <text evidence="2 6">Belongs to the zinc-containing alcohol dehydrogenase family.</text>
</comment>
<dbReference type="Pfam" id="PF08240">
    <property type="entry name" value="ADH_N"/>
    <property type="match status" value="1"/>
</dbReference>
<proteinExistence type="inferred from homology"/>
<dbReference type="SMART" id="SM00829">
    <property type="entry name" value="PKS_ER"/>
    <property type="match status" value="1"/>
</dbReference>
<evidence type="ECO:0000256" key="6">
    <source>
        <dbReference type="RuleBase" id="RU361277"/>
    </source>
</evidence>
<comment type="cofactor">
    <cofactor evidence="1 6">
        <name>Zn(2+)</name>
        <dbReference type="ChEBI" id="CHEBI:29105"/>
    </cofactor>
</comment>
<dbReference type="PANTHER" id="PTHR43161">
    <property type="entry name" value="SORBITOL DEHYDROGENASE"/>
    <property type="match status" value="1"/>
</dbReference>
<evidence type="ECO:0000256" key="4">
    <source>
        <dbReference type="ARBA" id="ARBA00022833"/>
    </source>
</evidence>
<evidence type="ECO:0000256" key="5">
    <source>
        <dbReference type="ARBA" id="ARBA00023002"/>
    </source>
</evidence>
<dbReference type="InterPro" id="IPR002328">
    <property type="entry name" value="ADH_Zn_CS"/>
</dbReference>
<protein>
    <submittedName>
        <fullName evidence="8">L-idonate 5-dehydrogenase</fullName>
    </submittedName>
</protein>
<dbReference type="EMBL" id="CP032333">
    <property type="protein sequence ID" value="QCO06098.1"/>
    <property type="molecule type" value="Genomic_DNA"/>
</dbReference>
<geneLocation type="plasmid" evidence="8">
    <name>p3</name>
</geneLocation>
<keyword evidence="4 6" id="KW-0862">Zinc</keyword>
<dbReference type="InterPro" id="IPR011032">
    <property type="entry name" value="GroES-like_sf"/>
</dbReference>
<dbReference type="CDD" id="cd08232">
    <property type="entry name" value="idonate-5-DH"/>
    <property type="match status" value="1"/>
</dbReference>
<dbReference type="InterPro" id="IPR036291">
    <property type="entry name" value="NAD(P)-bd_dom_sf"/>
</dbReference>